<dbReference type="PANTHER" id="PTHR30024">
    <property type="entry name" value="ALIPHATIC SULFONATES-BINDING PROTEIN-RELATED"/>
    <property type="match status" value="1"/>
</dbReference>
<dbReference type="EMBL" id="DXGI01000438">
    <property type="protein sequence ID" value="HIW79789.1"/>
    <property type="molecule type" value="Genomic_DNA"/>
</dbReference>
<dbReference type="SUPFAM" id="SSF53850">
    <property type="entry name" value="Periplasmic binding protein-like II"/>
    <property type="match status" value="1"/>
</dbReference>
<comment type="caution">
    <text evidence="3">The sequence shown here is derived from an EMBL/GenBank/DDBJ whole genome shotgun (WGS) entry which is preliminary data.</text>
</comment>
<organism evidence="3 4">
    <name type="scientific">Candidatus Bilophila faecipullorum</name>
    <dbReference type="NCBI Taxonomy" id="2838482"/>
    <lineage>
        <taxon>Bacteria</taxon>
        <taxon>Pseudomonadati</taxon>
        <taxon>Thermodesulfobacteriota</taxon>
        <taxon>Desulfovibrionia</taxon>
        <taxon>Desulfovibrionales</taxon>
        <taxon>Desulfovibrionaceae</taxon>
        <taxon>Bilophila</taxon>
    </lineage>
</organism>
<dbReference type="Gene3D" id="3.40.190.10">
    <property type="entry name" value="Periplasmic binding protein-like II"/>
    <property type="match status" value="2"/>
</dbReference>
<reference evidence="3" key="2">
    <citation type="submission" date="2021-04" db="EMBL/GenBank/DDBJ databases">
        <authorList>
            <person name="Gilroy R."/>
        </authorList>
    </citation>
    <scope>NUCLEOTIDE SEQUENCE</scope>
    <source>
        <strain evidence="3">ChiSxjej5B17-1746</strain>
    </source>
</reference>
<accession>A0A9D1R1Y2</accession>
<evidence type="ECO:0000313" key="3">
    <source>
        <dbReference type="EMBL" id="HIW79789.1"/>
    </source>
</evidence>
<dbReference type="AlphaFoldDB" id="A0A9D1R1Y2"/>
<evidence type="ECO:0000313" key="4">
    <source>
        <dbReference type="Proteomes" id="UP000824264"/>
    </source>
</evidence>
<feature type="chain" id="PRO_5039593533" evidence="1">
    <location>
        <begin position="25"/>
        <end position="340"/>
    </location>
</feature>
<sequence length="340" mass="37298">MFKTAMRSGLAALAILMGSVAVCAAAQEPETLKTAWLAEHEAFAAWYGKERGWDREAGFVLEMERYPSGRELIAGIGESKWSIGACGALPALAAVLESRLEIVGVGNDESYSTGIYARPDSPILDAVGHNPAFPEMAGSPETVKGKTILCPVGSSAFYTVAQWLRGLGLSVSDVVIRDVNPKTGLEAFARGEGDVIAFWAPFTHEAERLGCKPVVMSNQCGASQPILLVANQPFAAKRPERVAAFLKMYFRGIDALRTAPRETLIKDYQRFYREWTGRELSPEAAAWELDKHPVYTLDEQLAMFGPEGHLMEWLRNLAHFHGGDNRLKFVTDAYLKMAAQ</sequence>
<protein>
    <submittedName>
        <fullName evidence="3">ABC transporter substrate-binding protein</fullName>
    </submittedName>
</protein>
<dbReference type="Pfam" id="PF09084">
    <property type="entry name" value="NMT1"/>
    <property type="match status" value="1"/>
</dbReference>
<evidence type="ECO:0000256" key="1">
    <source>
        <dbReference type="SAM" id="SignalP"/>
    </source>
</evidence>
<feature type="signal peptide" evidence="1">
    <location>
        <begin position="1"/>
        <end position="24"/>
    </location>
</feature>
<feature type="domain" description="SsuA/THI5-like" evidence="2">
    <location>
        <begin position="139"/>
        <end position="262"/>
    </location>
</feature>
<evidence type="ECO:0000259" key="2">
    <source>
        <dbReference type="Pfam" id="PF09084"/>
    </source>
</evidence>
<proteinExistence type="predicted"/>
<dbReference type="Proteomes" id="UP000824264">
    <property type="component" value="Unassembled WGS sequence"/>
</dbReference>
<gene>
    <name evidence="3" type="ORF">H9874_11715</name>
</gene>
<keyword evidence="1" id="KW-0732">Signal</keyword>
<name>A0A9D1R1Y2_9BACT</name>
<reference evidence="3" key="1">
    <citation type="journal article" date="2021" name="PeerJ">
        <title>Extensive microbial diversity within the chicken gut microbiome revealed by metagenomics and culture.</title>
        <authorList>
            <person name="Gilroy R."/>
            <person name="Ravi A."/>
            <person name="Getino M."/>
            <person name="Pursley I."/>
            <person name="Horton D.L."/>
            <person name="Alikhan N.F."/>
            <person name="Baker D."/>
            <person name="Gharbi K."/>
            <person name="Hall N."/>
            <person name="Watson M."/>
            <person name="Adriaenssens E.M."/>
            <person name="Foster-Nyarko E."/>
            <person name="Jarju S."/>
            <person name="Secka A."/>
            <person name="Antonio M."/>
            <person name="Oren A."/>
            <person name="Chaudhuri R.R."/>
            <person name="La Ragione R."/>
            <person name="Hildebrand F."/>
            <person name="Pallen M.J."/>
        </authorList>
    </citation>
    <scope>NUCLEOTIDE SEQUENCE</scope>
    <source>
        <strain evidence="3">ChiSxjej5B17-1746</strain>
    </source>
</reference>
<dbReference type="InterPro" id="IPR015168">
    <property type="entry name" value="SsuA/THI5"/>
</dbReference>